<dbReference type="InterPro" id="IPR006283">
    <property type="entry name" value="ThiL-like"/>
</dbReference>
<evidence type="ECO:0000259" key="3">
    <source>
        <dbReference type="Pfam" id="PF00586"/>
    </source>
</evidence>
<feature type="domain" description="PurM-like N-terminal" evidence="3">
    <location>
        <begin position="19"/>
        <end position="124"/>
    </location>
</feature>
<name>A0A2D3W8S9_9BACT</name>
<evidence type="ECO:0000313" key="4">
    <source>
        <dbReference type="EMBL" id="DAB37742.1"/>
    </source>
</evidence>
<feature type="binding site" evidence="2">
    <location>
        <position position="21"/>
    </location>
    <ligand>
        <name>Mg(2+)</name>
        <dbReference type="ChEBI" id="CHEBI:18420"/>
        <label>4</label>
    </ligand>
</feature>
<feature type="binding site" evidence="2">
    <location>
        <position position="192"/>
    </location>
    <ligand>
        <name>Mg(2+)</name>
        <dbReference type="ChEBI" id="CHEBI:18420"/>
        <label>3</label>
    </ligand>
</feature>
<dbReference type="CDD" id="cd02194">
    <property type="entry name" value="ThiL"/>
    <property type="match status" value="1"/>
</dbReference>
<dbReference type="GO" id="GO:0000287">
    <property type="term" value="F:magnesium ion binding"/>
    <property type="evidence" value="ECO:0007669"/>
    <property type="project" value="UniProtKB-UniRule"/>
</dbReference>
<feature type="binding site" evidence="2">
    <location>
        <position position="194"/>
    </location>
    <ligand>
        <name>ATP</name>
        <dbReference type="ChEBI" id="CHEBI:30616"/>
    </ligand>
</feature>
<dbReference type="InterPro" id="IPR036921">
    <property type="entry name" value="PurM-like_N_sf"/>
</dbReference>
<keyword evidence="2" id="KW-0460">Magnesium</keyword>
<feature type="binding site" evidence="2">
    <location>
        <position position="227"/>
    </location>
    <ligand>
        <name>substrate</name>
    </ligand>
</feature>
<dbReference type="GO" id="GO:0009228">
    <property type="term" value="P:thiamine biosynthetic process"/>
    <property type="evidence" value="ECO:0007669"/>
    <property type="project" value="UniProtKB-KW"/>
</dbReference>
<keyword evidence="2 4" id="KW-0418">Kinase</keyword>
<comment type="similarity">
    <text evidence="2">Belongs to the thiamine-monophosphate kinase family.</text>
</comment>
<sequence length="274" mass="30720">MNAENYFISTFCSSSSHIGDDGAILGEWVYSKDLFFENVHFKRTWLSLYQIGYKAMIINISDAIAMNAVPKYALLGVAMPKSMSLSQMDELSRGMQAAAAEYNIEIIGGDTIGNCKLDLSVTIISHATAPLVRRGLKRGDIFAYTGEIGKSAKQLRYLLAGGSVHTQSRFATPKLRQSFVTQSRPYLRCGMDISDGLFSDIEKLCRSNRMGVRFLRKIEKKVGCSGEEYEMLVAFPPHRLNTIRRIAARNRTTITPVARAVRGSYLNRCKRHHF</sequence>
<dbReference type="EMBL" id="DLUI01000138">
    <property type="protein sequence ID" value="DAB37742.1"/>
    <property type="molecule type" value="Genomic_DNA"/>
</dbReference>
<evidence type="ECO:0000256" key="2">
    <source>
        <dbReference type="HAMAP-Rule" id="MF_02128"/>
    </source>
</evidence>
<dbReference type="Pfam" id="PF00586">
    <property type="entry name" value="AIRS"/>
    <property type="match status" value="1"/>
</dbReference>
<keyword evidence="2" id="KW-0808">Transferase</keyword>
<dbReference type="GO" id="GO:0005524">
    <property type="term" value="F:ATP binding"/>
    <property type="evidence" value="ECO:0007669"/>
    <property type="project" value="UniProtKB-UniRule"/>
</dbReference>
<dbReference type="AlphaFoldDB" id="A0A2D3W8S9"/>
<dbReference type="EC" id="2.7.4.16" evidence="2"/>
<feature type="binding site" evidence="2">
    <location>
        <position position="40"/>
    </location>
    <ligand>
        <name>substrate</name>
    </ligand>
</feature>
<evidence type="ECO:0000313" key="5">
    <source>
        <dbReference type="Proteomes" id="UP000228859"/>
    </source>
</evidence>
<dbReference type="Gene3D" id="3.30.1330.10">
    <property type="entry name" value="PurM-like, N-terminal domain"/>
    <property type="match status" value="1"/>
</dbReference>
<dbReference type="Gene3D" id="3.90.650.10">
    <property type="entry name" value="PurM-like C-terminal domain"/>
    <property type="match status" value="1"/>
</dbReference>
<accession>A0A2D3W8S9</accession>
<feature type="binding site" evidence="2">
    <location>
        <position position="62"/>
    </location>
    <ligand>
        <name>Mg(2+)</name>
        <dbReference type="ChEBI" id="CHEBI:18420"/>
        <label>2</label>
    </ligand>
</feature>
<dbReference type="Proteomes" id="UP000228859">
    <property type="component" value="Unassembled WGS sequence"/>
</dbReference>
<keyword evidence="2" id="KW-0067">ATP-binding</keyword>
<feature type="binding site" evidence="2">
    <location>
        <position position="195"/>
    </location>
    <ligand>
        <name>Mg(2+)</name>
        <dbReference type="ChEBI" id="CHEBI:18420"/>
        <label>5</label>
    </ligand>
</feature>
<feature type="binding site" evidence="2">
    <location>
        <begin position="109"/>
        <end position="110"/>
    </location>
    <ligand>
        <name>ATP</name>
        <dbReference type="ChEBI" id="CHEBI:30616"/>
    </ligand>
</feature>
<dbReference type="NCBIfam" id="NF004354">
    <property type="entry name" value="PRK05731.2-3"/>
    <property type="match status" value="1"/>
</dbReference>
<feature type="binding site" evidence="2">
    <location>
        <position position="62"/>
    </location>
    <ligand>
        <name>Mg(2+)</name>
        <dbReference type="ChEBI" id="CHEBI:18420"/>
        <label>4</label>
    </ligand>
</feature>
<feature type="binding site" evidence="2">
    <location>
        <position position="133"/>
    </location>
    <ligand>
        <name>ATP</name>
        <dbReference type="ChEBI" id="CHEBI:30616"/>
    </ligand>
</feature>
<comment type="caution">
    <text evidence="2">Lacks conserved residue(s) required for the propagation of feature annotation.</text>
</comment>
<proteinExistence type="inferred from homology"/>
<comment type="caution">
    <text evidence="4">The sequence shown here is derived from an EMBL/GenBank/DDBJ whole genome shotgun (WGS) entry which is preliminary data.</text>
</comment>
<keyword evidence="2" id="KW-0479">Metal-binding</keyword>
<dbReference type="InterPro" id="IPR036676">
    <property type="entry name" value="PurM-like_C_sf"/>
</dbReference>
<dbReference type="PANTHER" id="PTHR30270">
    <property type="entry name" value="THIAMINE-MONOPHOSPHATE KINASE"/>
    <property type="match status" value="1"/>
</dbReference>
<dbReference type="PANTHER" id="PTHR30270:SF0">
    <property type="entry name" value="THIAMINE-MONOPHOSPHATE KINASE"/>
    <property type="match status" value="1"/>
</dbReference>
<feature type="binding site" evidence="2">
    <location>
        <position position="21"/>
    </location>
    <ligand>
        <name>Mg(2+)</name>
        <dbReference type="ChEBI" id="CHEBI:18420"/>
        <label>3</label>
    </ligand>
</feature>
<evidence type="ECO:0000256" key="1">
    <source>
        <dbReference type="ARBA" id="ARBA00022977"/>
    </source>
</evidence>
<feature type="binding site" evidence="2">
    <location>
        <position position="110"/>
    </location>
    <ligand>
        <name>Mg(2+)</name>
        <dbReference type="ChEBI" id="CHEBI:18420"/>
        <label>1</label>
    </ligand>
</feature>
<dbReference type="GO" id="GO:0009030">
    <property type="term" value="F:thiamine-phosphate kinase activity"/>
    <property type="evidence" value="ECO:0007669"/>
    <property type="project" value="UniProtKB-UniRule"/>
</dbReference>
<comment type="catalytic activity">
    <reaction evidence="2">
        <text>thiamine phosphate + ATP = thiamine diphosphate + ADP</text>
        <dbReference type="Rhea" id="RHEA:15913"/>
        <dbReference type="ChEBI" id="CHEBI:30616"/>
        <dbReference type="ChEBI" id="CHEBI:37575"/>
        <dbReference type="ChEBI" id="CHEBI:58937"/>
        <dbReference type="ChEBI" id="CHEBI:456216"/>
        <dbReference type="EC" id="2.7.4.16"/>
    </reaction>
</comment>
<reference evidence="4 5" key="1">
    <citation type="journal article" date="2017" name="Front. Microbiol.">
        <title>Comparative Genomic Analysis of the Class Epsilonproteobacteria and Proposed Reclassification to Epsilonbacteraeota (phyl. nov.).</title>
        <authorList>
            <person name="Waite D.W."/>
            <person name="Vanwonterghem I."/>
            <person name="Rinke C."/>
            <person name="Parks D.H."/>
            <person name="Zhang Y."/>
            <person name="Takai K."/>
            <person name="Sievert S.M."/>
            <person name="Simon J."/>
            <person name="Campbell B.J."/>
            <person name="Hanson T.E."/>
            <person name="Woyke T."/>
            <person name="Klotz M.G."/>
            <person name="Hugenholtz P."/>
        </authorList>
    </citation>
    <scope>NUCLEOTIDE SEQUENCE [LARGE SCALE GENOMIC DNA]</scope>
    <source>
        <strain evidence="4">UBA12443</strain>
    </source>
</reference>
<comment type="miscellaneous">
    <text evidence="2">Reaction mechanism of ThiL seems to utilize a direct, inline transfer of the gamma-phosphate of ATP to TMP rather than a phosphorylated enzyme intermediate.</text>
</comment>
<keyword evidence="1 2" id="KW-0784">Thiamine biosynthesis</keyword>
<feature type="binding site" evidence="2">
    <location>
        <position position="33"/>
    </location>
    <ligand>
        <name>Mg(2+)</name>
        <dbReference type="ChEBI" id="CHEBI:18420"/>
        <label>2</label>
    </ligand>
</feature>
<keyword evidence="2" id="KW-0547">Nucleotide-binding</keyword>
<dbReference type="HAMAP" id="MF_02128">
    <property type="entry name" value="TMP_kinase"/>
    <property type="match status" value="1"/>
</dbReference>
<comment type="pathway">
    <text evidence="2">Cofactor biosynthesis; thiamine diphosphate biosynthesis; thiamine diphosphate from thiamine phosphate: step 1/1.</text>
</comment>
<dbReference type="RefSeq" id="WP_294894364.1">
    <property type="nucleotide sequence ID" value="NZ_DLUI01000138.1"/>
</dbReference>
<protein>
    <recommendedName>
        <fullName evidence="2">Thiamine-monophosphate kinase</fullName>
        <shortName evidence="2">TMP kinase</shortName>
        <shortName evidence="2">Thiamine-phosphate kinase</shortName>
        <ecNumber evidence="2">2.7.4.16</ecNumber>
    </recommendedName>
</protein>
<comment type="function">
    <text evidence="2">Catalyzes the ATP-dependent phosphorylation of thiamine-monophosphate (TMP) to form thiamine-pyrophosphate (TPP), the active form of vitamin B1.</text>
</comment>
<organism evidence="4 5">
    <name type="scientific">Sulfuricurvum kujiense</name>
    <dbReference type="NCBI Taxonomy" id="148813"/>
    <lineage>
        <taxon>Bacteria</taxon>
        <taxon>Pseudomonadati</taxon>
        <taxon>Campylobacterota</taxon>
        <taxon>Epsilonproteobacteria</taxon>
        <taxon>Campylobacterales</taxon>
        <taxon>Sulfurimonadaceae</taxon>
        <taxon>Sulfuricurvum</taxon>
    </lineage>
</organism>
<feature type="binding site" evidence="2">
    <location>
        <position position="33"/>
    </location>
    <ligand>
        <name>Mg(2+)</name>
        <dbReference type="ChEBI" id="CHEBI:18420"/>
        <label>1</label>
    </ligand>
</feature>
<feature type="binding site" evidence="2">
    <location>
        <position position="62"/>
    </location>
    <ligand>
        <name>Mg(2+)</name>
        <dbReference type="ChEBI" id="CHEBI:18420"/>
        <label>3</label>
    </ligand>
</feature>
<gene>
    <name evidence="2" type="primary">thiL</name>
    <name evidence="4" type="ORF">CFH83_09565</name>
</gene>
<dbReference type="GO" id="GO:0009229">
    <property type="term" value="P:thiamine diphosphate biosynthetic process"/>
    <property type="evidence" value="ECO:0007669"/>
    <property type="project" value="UniProtKB-UniRule"/>
</dbReference>
<dbReference type="InterPro" id="IPR016188">
    <property type="entry name" value="PurM-like_N"/>
</dbReference>
<feature type="binding site" evidence="2">
    <location>
        <position position="31"/>
    </location>
    <ligand>
        <name>Mg(2+)</name>
        <dbReference type="ChEBI" id="CHEBI:18420"/>
        <label>4</label>
    </ligand>
</feature>
<dbReference type="SUPFAM" id="SSF56042">
    <property type="entry name" value="PurM C-terminal domain-like"/>
    <property type="match status" value="1"/>
</dbReference>
<dbReference type="UniPathway" id="UPA00060">
    <property type="reaction ID" value="UER00142"/>
</dbReference>
<dbReference type="SUPFAM" id="SSF55326">
    <property type="entry name" value="PurM N-terminal domain-like"/>
    <property type="match status" value="1"/>
</dbReference>